<feature type="compositionally biased region" description="Basic residues" evidence="1">
    <location>
        <begin position="105"/>
        <end position="118"/>
    </location>
</feature>
<gene>
    <name evidence="2" type="ORF">E1301_Tti019667</name>
</gene>
<organism evidence="2 3">
    <name type="scientific">Triplophysa tibetana</name>
    <dbReference type="NCBI Taxonomy" id="1572043"/>
    <lineage>
        <taxon>Eukaryota</taxon>
        <taxon>Metazoa</taxon>
        <taxon>Chordata</taxon>
        <taxon>Craniata</taxon>
        <taxon>Vertebrata</taxon>
        <taxon>Euteleostomi</taxon>
        <taxon>Actinopterygii</taxon>
        <taxon>Neopterygii</taxon>
        <taxon>Teleostei</taxon>
        <taxon>Ostariophysi</taxon>
        <taxon>Cypriniformes</taxon>
        <taxon>Nemacheilidae</taxon>
        <taxon>Triplophysa</taxon>
    </lineage>
</organism>
<reference evidence="2 3" key="1">
    <citation type="journal article" date="2019" name="Mol. Ecol. Resour.">
        <title>Chromosome-level genome assembly of Triplophysa tibetana, a fish adapted to the harsh high-altitude environment of the Tibetan Plateau.</title>
        <authorList>
            <person name="Yang X."/>
            <person name="Liu H."/>
            <person name="Ma Z."/>
            <person name="Zou Y."/>
            <person name="Zou M."/>
            <person name="Mao Y."/>
            <person name="Li X."/>
            <person name="Wang H."/>
            <person name="Chen T."/>
            <person name="Wang W."/>
            <person name="Yang R."/>
        </authorList>
    </citation>
    <scope>NUCLEOTIDE SEQUENCE [LARGE SCALE GENOMIC DNA]</scope>
    <source>
        <strain evidence="2">TTIB1903HZAU</strain>
        <tissue evidence="2">Muscle</tissue>
    </source>
</reference>
<evidence type="ECO:0000256" key="1">
    <source>
        <dbReference type="SAM" id="MobiDB-lite"/>
    </source>
</evidence>
<feature type="compositionally biased region" description="Basic residues" evidence="1">
    <location>
        <begin position="72"/>
        <end position="81"/>
    </location>
</feature>
<dbReference type="AlphaFoldDB" id="A0A5A9PGP9"/>
<comment type="caution">
    <text evidence="2">The sequence shown here is derived from an EMBL/GenBank/DDBJ whole genome shotgun (WGS) entry which is preliminary data.</text>
</comment>
<protein>
    <submittedName>
        <fullName evidence="2">Uncharacterized protein</fullName>
    </submittedName>
</protein>
<dbReference type="EMBL" id="SOYY01000005">
    <property type="protein sequence ID" value="KAA0721210.1"/>
    <property type="molecule type" value="Genomic_DNA"/>
</dbReference>
<feature type="compositionally biased region" description="Low complexity" evidence="1">
    <location>
        <begin position="85"/>
        <end position="103"/>
    </location>
</feature>
<proteinExistence type="predicted"/>
<dbReference type="Proteomes" id="UP000324632">
    <property type="component" value="Chromosome 5"/>
</dbReference>
<keyword evidence="3" id="KW-1185">Reference proteome</keyword>
<feature type="compositionally biased region" description="Basic and acidic residues" evidence="1">
    <location>
        <begin position="61"/>
        <end position="71"/>
    </location>
</feature>
<evidence type="ECO:0000313" key="3">
    <source>
        <dbReference type="Proteomes" id="UP000324632"/>
    </source>
</evidence>
<sequence length="118" mass="13629">MTKLNPDAIHEWDKNEEAYIFWKKSSSCELQRWPCRVIQFSALSTKEAKDSKRSIVITDSYNKDYVRPEKNKYRKGSKKTKRDNSPSSSSQSSSSSKSYSSSSPHKTKKNKKGKKTQK</sequence>
<accession>A0A5A9PGP9</accession>
<name>A0A5A9PGP9_9TELE</name>
<evidence type="ECO:0000313" key="2">
    <source>
        <dbReference type="EMBL" id="KAA0721210.1"/>
    </source>
</evidence>
<feature type="region of interest" description="Disordered" evidence="1">
    <location>
        <begin position="46"/>
        <end position="118"/>
    </location>
</feature>